<dbReference type="GeneID" id="79268139"/>
<evidence type="ECO:0000313" key="1">
    <source>
        <dbReference type="EMBL" id="MFC7236420.1"/>
    </source>
</evidence>
<protein>
    <submittedName>
        <fullName evidence="1">TFIIB-type zinc ribbon-containing protein</fullName>
    </submittedName>
</protein>
<dbReference type="EMBL" id="JBHTAP010000001">
    <property type="protein sequence ID" value="MFC7236420.1"/>
    <property type="molecule type" value="Genomic_DNA"/>
</dbReference>
<comment type="caution">
    <text evidence="1">The sequence shown here is derived from an EMBL/GenBank/DDBJ whole genome shotgun (WGS) entry which is preliminary data.</text>
</comment>
<name>A0ABD5ZT68_9EURY</name>
<reference evidence="1 2" key="1">
    <citation type="journal article" date="2019" name="Int. J. Syst. Evol. Microbiol.">
        <title>The Global Catalogue of Microorganisms (GCM) 10K type strain sequencing project: providing services to taxonomists for standard genome sequencing and annotation.</title>
        <authorList>
            <consortium name="The Broad Institute Genomics Platform"/>
            <consortium name="The Broad Institute Genome Sequencing Center for Infectious Disease"/>
            <person name="Wu L."/>
            <person name="Ma J."/>
        </authorList>
    </citation>
    <scope>NUCLEOTIDE SEQUENCE [LARGE SCALE GENOMIC DNA]</scope>
    <source>
        <strain evidence="1 2">DT85</strain>
    </source>
</reference>
<dbReference type="Pfam" id="PF23430">
    <property type="entry name" value="DUF7117"/>
    <property type="match status" value="1"/>
</dbReference>
<evidence type="ECO:0000313" key="2">
    <source>
        <dbReference type="Proteomes" id="UP001596398"/>
    </source>
</evidence>
<dbReference type="InterPro" id="IPR055541">
    <property type="entry name" value="DUF7117"/>
</dbReference>
<dbReference type="AlphaFoldDB" id="A0ABD5ZT68"/>
<accession>A0ABD5ZT68</accession>
<organism evidence="1 2">
    <name type="scientific">Halosegnis marinus</name>
    <dbReference type="NCBI Taxonomy" id="3034023"/>
    <lineage>
        <taxon>Archaea</taxon>
        <taxon>Methanobacteriati</taxon>
        <taxon>Methanobacteriota</taxon>
        <taxon>Stenosarchaea group</taxon>
        <taxon>Halobacteria</taxon>
        <taxon>Halobacteriales</taxon>
        <taxon>Natronomonadaceae</taxon>
        <taxon>Halosegnis</taxon>
    </lineage>
</organism>
<sequence length="236" mass="26014">MKVRGTRECRSCGTRWSYYETGSVECPDCGSMRSVGVEDERKLHTATNATLDLSPVRNAVEEVPLRDLAERAVEATREFTRSYGFVDGGDLRPLDDRYLAAMELRAVADAVGRGARVSDDEELYFLSLLRGDLGDRPAPDEVPDALRDSRGLAYANAVDEYRSDARAYLDEHPDPAASDALARLDGHVRRVQAIQGDVPPAEAETLVRVARGVGRYLREDDEAALAEARSRLDALD</sequence>
<proteinExistence type="predicted"/>
<dbReference type="RefSeq" id="WP_276234577.1">
    <property type="nucleotide sequence ID" value="NZ_CP119802.1"/>
</dbReference>
<keyword evidence="2" id="KW-1185">Reference proteome</keyword>
<dbReference type="Proteomes" id="UP001596398">
    <property type="component" value="Unassembled WGS sequence"/>
</dbReference>
<gene>
    <name evidence="1" type="ORF">ACFQJ4_13970</name>
</gene>